<evidence type="ECO:0000313" key="4">
    <source>
        <dbReference type="EMBL" id="TPW77829.1"/>
    </source>
</evidence>
<feature type="transmembrane region" description="Helical" evidence="2">
    <location>
        <begin position="301"/>
        <end position="322"/>
    </location>
</feature>
<feature type="region of interest" description="Disordered" evidence="1">
    <location>
        <begin position="694"/>
        <end position="729"/>
    </location>
</feature>
<dbReference type="Pfam" id="PF01841">
    <property type="entry name" value="Transglut_core"/>
    <property type="match status" value="1"/>
</dbReference>
<dbReference type="SUPFAM" id="SSF54001">
    <property type="entry name" value="Cysteine proteinases"/>
    <property type="match status" value="1"/>
</dbReference>
<keyword evidence="5" id="KW-1185">Reference proteome</keyword>
<organism evidence="4 5">
    <name type="scientific">Schumannella soli</name>
    <dbReference type="NCBI Taxonomy" id="2590779"/>
    <lineage>
        <taxon>Bacteria</taxon>
        <taxon>Bacillati</taxon>
        <taxon>Actinomycetota</taxon>
        <taxon>Actinomycetes</taxon>
        <taxon>Micrococcales</taxon>
        <taxon>Microbacteriaceae</taxon>
        <taxon>Schumannella</taxon>
    </lineage>
</organism>
<feature type="transmembrane region" description="Helical" evidence="2">
    <location>
        <begin position="99"/>
        <end position="117"/>
    </location>
</feature>
<dbReference type="InterPro" id="IPR002931">
    <property type="entry name" value="Transglutaminase-like"/>
</dbReference>
<accession>A0A506YBG9</accession>
<feature type="transmembrane region" description="Helical" evidence="2">
    <location>
        <begin position="124"/>
        <end position="144"/>
    </location>
</feature>
<sequence>MSGVGGQGVGPGVGRPGAGGPGPIQPPPGFGAPSGQVGPVPAPGPKPGPRKQPRGPRRNRRRAESRAGLLQRAVAVAFVLLGLAVATALAWPIFQTPRLILVAAVAGVVGAAIPLVAGWRRWPALAGICLVALAFVALVVPLAVPSGLASPSALLNGLRDGIAGIVLGWKQLLTLELPLGDYQAVLVPFLLVALVGTALATALATAPGSRAIAAAPVVLLMSVFGIAFGPTSGGTGIELLGTRIGAVREMALGLVALALALTWLVVRARLIRRAALARARVDAGITTRGRSPIGALVRRRMLVVGLLGVALVAGLAVTPALAGVTPRSTLRTGAEPQLILRAQSTPLSQYRGAFTADAYSEPLFSVRGLGSGGAGNGADGAGGTAGDRIRLAVLDSWTGAEFRVGDDERFTRLPGGTPATGSRPVTITIEKGLDGVWMPLPDGVQSAPAFAGSRSTALADGFYLDRDSGAGIQIAPSTAGRGVRDGDSYTVQVAPSRDVELGAPGRSSLLDTAAYPQLNAWLKAQKQPRTADGYRELVERLRERGYLTHSLDDDAAAKSWIAALSKQTSYSFQPAYAGHSAARVETLFKQLVDQQDSVGETADPELLVAALGDDEQFATAAALLGRALGYESRVVVGVRMSGLKGSGVGTCDGTCTGSDLAAWVEVRSPGAADWTVIDAEPQFEKLPTIVTTGRQLPKNATVPEQPKVDTVRPPTDQHDESRSGQRPADDGGGLLGALLPFLKPIGLGAAALLLLALPALVLLVAKRLRRRARRGAAVPEVAVVGAWAELVDTWIDGGVDAGPGTRRDQAGRLGSPHASRLAVLADHAVFAEHPPTRQSVAEAWRLVDAELARRTESLRWRHRLRAAVTPVSFLRALNGRMGA</sequence>
<evidence type="ECO:0000256" key="2">
    <source>
        <dbReference type="SAM" id="Phobius"/>
    </source>
</evidence>
<feature type="compositionally biased region" description="Basic and acidic residues" evidence="1">
    <location>
        <begin position="706"/>
        <end position="729"/>
    </location>
</feature>
<comment type="caution">
    <text evidence="4">The sequence shown here is derived from an EMBL/GenBank/DDBJ whole genome shotgun (WGS) entry which is preliminary data.</text>
</comment>
<feature type="transmembrane region" description="Helical" evidence="2">
    <location>
        <begin position="211"/>
        <end position="230"/>
    </location>
</feature>
<proteinExistence type="predicted"/>
<dbReference type="AlphaFoldDB" id="A0A506YBG9"/>
<feature type="transmembrane region" description="Helical" evidence="2">
    <location>
        <begin position="69"/>
        <end position="93"/>
    </location>
</feature>
<evidence type="ECO:0000313" key="5">
    <source>
        <dbReference type="Proteomes" id="UP000316252"/>
    </source>
</evidence>
<protein>
    <submittedName>
        <fullName evidence="4">Transglutaminase domain-containing protein</fullName>
    </submittedName>
</protein>
<feature type="domain" description="Transglutaminase-like" evidence="3">
    <location>
        <begin position="605"/>
        <end position="679"/>
    </location>
</feature>
<keyword evidence="2" id="KW-1133">Transmembrane helix</keyword>
<feature type="region of interest" description="Disordered" evidence="1">
    <location>
        <begin position="1"/>
        <end position="65"/>
    </location>
</feature>
<name>A0A506YBG9_9MICO</name>
<evidence type="ECO:0000256" key="1">
    <source>
        <dbReference type="SAM" id="MobiDB-lite"/>
    </source>
</evidence>
<gene>
    <name evidence="4" type="ORF">FJ657_04055</name>
</gene>
<dbReference type="RefSeq" id="WP_141162354.1">
    <property type="nucleotide sequence ID" value="NZ_VHQG01000001.1"/>
</dbReference>
<feature type="compositionally biased region" description="Basic residues" evidence="1">
    <location>
        <begin position="48"/>
        <end position="63"/>
    </location>
</feature>
<keyword evidence="2" id="KW-0472">Membrane</keyword>
<keyword evidence="2" id="KW-0812">Transmembrane</keyword>
<feature type="transmembrane region" description="Helical" evidence="2">
    <location>
        <begin position="182"/>
        <end position="204"/>
    </location>
</feature>
<evidence type="ECO:0000259" key="3">
    <source>
        <dbReference type="Pfam" id="PF01841"/>
    </source>
</evidence>
<feature type="transmembrane region" description="Helical" evidence="2">
    <location>
        <begin position="745"/>
        <end position="765"/>
    </location>
</feature>
<reference evidence="4 5" key="1">
    <citation type="submission" date="2019-06" db="EMBL/GenBank/DDBJ databases">
        <authorList>
            <person name="Li F."/>
        </authorList>
    </citation>
    <scope>NUCLEOTIDE SEQUENCE [LARGE SCALE GENOMIC DNA]</scope>
    <source>
        <strain evidence="4 5">10F1D-1</strain>
    </source>
</reference>
<dbReference type="OrthoDB" id="3651060at2"/>
<feature type="compositionally biased region" description="Gly residues" evidence="1">
    <location>
        <begin position="1"/>
        <end position="22"/>
    </location>
</feature>
<dbReference type="EMBL" id="VHQG01000001">
    <property type="protein sequence ID" value="TPW77829.1"/>
    <property type="molecule type" value="Genomic_DNA"/>
</dbReference>
<dbReference type="Proteomes" id="UP000316252">
    <property type="component" value="Unassembled WGS sequence"/>
</dbReference>
<feature type="transmembrane region" description="Helical" evidence="2">
    <location>
        <begin position="250"/>
        <end position="270"/>
    </location>
</feature>
<dbReference type="InterPro" id="IPR038765">
    <property type="entry name" value="Papain-like_cys_pep_sf"/>
</dbReference>